<reference evidence="2 3" key="1">
    <citation type="submission" date="2024-06" db="EMBL/GenBank/DDBJ databases">
        <title>The Natural Products Discovery Center: Release of the First 8490 Sequenced Strains for Exploring Actinobacteria Biosynthetic Diversity.</title>
        <authorList>
            <person name="Kalkreuter E."/>
            <person name="Kautsar S.A."/>
            <person name="Yang D."/>
            <person name="Bader C.D."/>
            <person name="Teijaro C.N."/>
            <person name="Fluegel L."/>
            <person name="Davis C.M."/>
            <person name="Simpson J.R."/>
            <person name="Lauterbach L."/>
            <person name="Steele A.D."/>
            <person name="Gui C."/>
            <person name="Meng S."/>
            <person name="Li G."/>
            <person name="Viehrig K."/>
            <person name="Ye F."/>
            <person name="Su P."/>
            <person name="Kiefer A.F."/>
            <person name="Nichols A."/>
            <person name="Cepeda A.J."/>
            <person name="Yan W."/>
            <person name="Fan B."/>
            <person name="Jiang Y."/>
            <person name="Adhikari A."/>
            <person name="Zheng C.-J."/>
            <person name="Schuster L."/>
            <person name="Cowan T.M."/>
            <person name="Smanski M.J."/>
            <person name="Chevrette M.G."/>
            <person name="De Carvalho L.P.S."/>
            <person name="Shen B."/>
        </authorList>
    </citation>
    <scope>NUCLEOTIDE SEQUENCE [LARGE SCALE GENOMIC DNA]</scope>
    <source>
        <strain evidence="2 3">NPDC006337</strain>
    </source>
</reference>
<evidence type="ECO:0000313" key="3">
    <source>
        <dbReference type="Proteomes" id="UP001550378"/>
    </source>
</evidence>
<feature type="compositionally biased region" description="Polar residues" evidence="1">
    <location>
        <begin position="16"/>
        <end position="26"/>
    </location>
</feature>
<dbReference type="EMBL" id="JBEXZR010000052">
    <property type="protein sequence ID" value="MEU0712250.1"/>
    <property type="molecule type" value="Genomic_DNA"/>
</dbReference>
<name>A0ABV2WG03_9ACTN</name>
<accession>A0ABV2WG03</accession>
<dbReference type="Proteomes" id="UP001550378">
    <property type="component" value="Unassembled WGS sequence"/>
</dbReference>
<evidence type="ECO:0000256" key="1">
    <source>
        <dbReference type="SAM" id="MobiDB-lite"/>
    </source>
</evidence>
<comment type="caution">
    <text evidence="2">The sequence shown here is derived from an EMBL/GenBank/DDBJ whole genome shotgun (WGS) entry which is preliminary data.</text>
</comment>
<organism evidence="2 3">
    <name type="scientific">Streptomyces lavendulocolor</name>
    <dbReference type="NCBI Taxonomy" id="67316"/>
    <lineage>
        <taxon>Bacteria</taxon>
        <taxon>Bacillati</taxon>
        <taxon>Actinomycetota</taxon>
        <taxon>Actinomycetes</taxon>
        <taxon>Kitasatosporales</taxon>
        <taxon>Streptomycetaceae</taxon>
        <taxon>Streptomyces</taxon>
    </lineage>
</organism>
<protein>
    <recommendedName>
        <fullName evidence="4">Scaffolding protein</fullName>
    </recommendedName>
</protein>
<proteinExistence type="predicted"/>
<feature type="region of interest" description="Disordered" evidence="1">
    <location>
        <begin position="1"/>
        <end position="89"/>
    </location>
</feature>
<gene>
    <name evidence="2" type="ORF">ABZ508_33370</name>
</gene>
<dbReference type="RefSeq" id="WP_359656536.1">
    <property type="nucleotide sequence ID" value="NZ_JBEXZP010000137.1"/>
</dbReference>
<evidence type="ECO:0008006" key="4">
    <source>
        <dbReference type="Google" id="ProtNLM"/>
    </source>
</evidence>
<sequence length="167" mass="18030">MAEENTPAEGDEAATASETPDASRSGQPEEGLGEAGKKALQEERRKARAAEKQLGELQKRLQEFEDRDKTEAQKLAEAKAAAEREAADAKQELLRYRVARDKKLPGWAVDRLRGSTEEEMAADADKLLADIGAQQQANAPSYDGGVRKAAPALTDMNALIRQKAGLG</sequence>
<keyword evidence="3" id="KW-1185">Reference proteome</keyword>
<evidence type="ECO:0000313" key="2">
    <source>
        <dbReference type="EMBL" id="MEU0712250.1"/>
    </source>
</evidence>
<feature type="compositionally biased region" description="Basic and acidic residues" evidence="1">
    <location>
        <begin position="35"/>
        <end position="89"/>
    </location>
</feature>